<feature type="non-terminal residue" evidence="1">
    <location>
        <position position="32"/>
    </location>
</feature>
<proteinExistence type="predicted"/>
<comment type="caution">
    <text evidence="1">The sequence shown here is derived from an EMBL/GenBank/DDBJ whole genome shotgun (WGS) entry which is preliminary data.</text>
</comment>
<dbReference type="EMBL" id="QZAA01000176">
    <property type="protein sequence ID" value="RQD75017.1"/>
    <property type="molecule type" value="Genomic_DNA"/>
</dbReference>
<name>A0A424YD16_9FIRM</name>
<dbReference type="Proteomes" id="UP000285138">
    <property type="component" value="Unassembled WGS sequence"/>
</dbReference>
<gene>
    <name evidence="1" type="ORF">D5R97_07010</name>
</gene>
<dbReference type="AlphaFoldDB" id="A0A424YD16"/>
<sequence>MKAIDGLKLSSVVLKKAREFGADIAGIANFNQ</sequence>
<organism evidence="1 2">
    <name type="scientific">Candidatus Syntrophonatronum acetioxidans</name>
    <dbReference type="NCBI Taxonomy" id="1795816"/>
    <lineage>
        <taxon>Bacteria</taxon>
        <taxon>Bacillati</taxon>
        <taxon>Bacillota</taxon>
        <taxon>Clostridia</taxon>
        <taxon>Eubacteriales</taxon>
        <taxon>Syntrophomonadaceae</taxon>
        <taxon>Candidatus Syntrophonatronum</taxon>
    </lineage>
</organism>
<reference evidence="1 2" key="1">
    <citation type="submission" date="2018-08" db="EMBL/GenBank/DDBJ databases">
        <title>The metabolism and importance of syntrophic acetate oxidation coupled to methane or sulfide production in haloalkaline environments.</title>
        <authorList>
            <person name="Timmers P.H.A."/>
            <person name="Vavourakis C.D."/>
            <person name="Sorokin D.Y."/>
            <person name="Sinninghe Damste J.S."/>
            <person name="Muyzer G."/>
            <person name="Stams A.J.M."/>
            <person name="Plugge C.M."/>
        </authorList>
    </citation>
    <scope>NUCLEOTIDE SEQUENCE [LARGE SCALE GENOMIC DNA]</scope>
    <source>
        <strain evidence="1">MSAO_Bac1</strain>
    </source>
</reference>
<evidence type="ECO:0000313" key="2">
    <source>
        <dbReference type="Proteomes" id="UP000285138"/>
    </source>
</evidence>
<protein>
    <submittedName>
        <fullName evidence="1">Epoxyqueuosine reductase</fullName>
    </submittedName>
</protein>
<evidence type="ECO:0000313" key="1">
    <source>
        <dbReference type="EMBL" id="RQD75017.1"/>
    </source>
</evidence>
<accession>A0A424YD16</accession>